<feature type="binding site" evidence="7">
    <location>
        <position position="75"/>
    </location>
    <ligand>
        <name>Zn(2+)</name>
        <dbReference type="ChEBI" id="CHEBI:29105"/>
        <label>2</label>
    </ligand>
</feature>
<gene>
    <name evidence="7" type="primary">gloB</name>
    <name evidence="9" type="ORF">SAMN04488038_110162</name>
</gene>
<proteinExistence type="inferred from homology"/>
<dbReference type="NCBIfam" id="TIGR03413">
    <property type="entry name" value="GSH_gloB"/>
    <property type="match status" value="1"/>
</dbReference>
<reference evidence="9 10" key="1">
    <citation type="submission" date="2016-10" db="EMBL/GenBank/DDBJ databases">
        <authorList>
            <person name="de Groot N.N."/>
        </authorList>
    </citation>
    <scope>NUCLEOTIDE SEQUENCE [LARGE SCALE GENOMIC DNA]</scope>
    <source>
        <strain evidence="9 10">DSM 25927</strain>
    </source>
</reference>
<dbReference type="SUPFAM" id="SSF56281">
    <property type="entry name" value="Metallo-hydrolase/oxidoreductase"/>
    <property type="match status" value="1"/>
</dbReference>
<dbReference type="Gene3D" id="3.60.15.10">
    <property type="entry name" value="Ribonuclease Z/Hydroxyacylglutathione hydrolase-like"/>
    <property type="match status" value="1"/>
</dbReference>
<dbReference type="UniPathway" id="UPA00619">
    <property type="reaction ID" value="UER00676"/>
</dbReference>
<dbReference type="SMART" id="SM00849">
    <property type="entry name" value="Lactamase_B"/>
    <property type="match status" value="1"/>
</dbReference>
<dbReference type="AlphaFoldDB" id="A0A1H9ISU3"/>
<evidence type="ECO:0000313" key="10">
    <source>
        <dbReference type="Proteomes" id="UP000199233"/>
    </source>
</evidence>
<dbReference type="GO" id="GO:0019243">
    <property type="term" value="P:methylglyoxal catabolic process to D-lactate via S-lactoyl-glutathione"/>
    <property type="evidence" value="ECO:0007669"/>
    <property type="project" value="UniProtKB-UniRule"/>
</dbReference>
<evidence type="ECO:0000313" key="9">
    <source>
        <dbReference type="EMBL" id="SEQ77588.1"/>
    </source>
</evidence>
<dbReference type="InterPro" id="IPR036866">
    <property type="entry name" value="RibonucZ/Hydroxyglut_hydro"/>
</dbReference>
<feature type="binding site" evidence="7">
    <location>
        <position position="76"/>
    </location>
    <ligand>
        <name>Zn(2+)</name>
        <dbReference type="ChEBI" id="CHEBI:29105"/>
        <label>2</label>
    </ligand>
</feature>
<dbReference type="CDD" id="cd07723">
    <property type="entry name" value="hydroxyacylglutathione_hydrolase_MBL-fold"/>
    <property type="match status" value="1"/>
</dbReference>
<dbReference type="InterPro" id="IPR001279">
    <property type="entry name" value="Metallo-B-lactamas"/>
</dbReference>
<dbReference type="InterPro" id="IPR017782">
    <property type="entry name" value="Hydroxyacylglutathione_Hdrlase"/>
</dbReference>
<accession>A0A1H9ISU3</accession>
<comment type="similarity">
    <text evidence="3 7">Belongs to the metallo-beta-lactamase superfamily. Glyoxalase II family.</text>
</comment>
<keyword evidence="5 7" id="KW-0378">Hydrolase</keyword>
<evidence type="ECO:0000256" key="6">
    <source>
        <dbReference type="ARBA" id="ARBA00022833"/>
    </source>
</evidence>
<feature type="binding site" evidence="7">
    <location>
        <position position="71"/>
    </location>
    <ligand>
        <name>Zn(2+)</name>
        <dbReference type="ChEBI" id="CHEBI:29105"/>
        <label>1</label>
    </ligand>
</feature>
<evidence type="ECO:0000256" key="4">
    <source>
        <dbReference type="ARBA" id="ARBA00022723"/>
    </source>
</evidence>
<dbReference type="InterPro" id="IPR032282">
    <property type="entry name" value="HAGH_C"/>
</dbReference>
<sequence>MIHLTANRPESKTPMSTATIQVHALPAFSDNYLWTLTRGQDAVVVDPGDGAVVQAFLDARQLRLRAILITHHHPDHIGGLSLLRERWEVPVYGPAAEAARIKLLTQTLEDGAGLDVLGERYEVLALPGHTLGHIAYYSAQGRRLFCGDTLFSAGCGRLFEGTPQQMHASLSRLGALPGDTAVYCTHEYTQSNLRFALAVEPDNAALQARNAEVARLREAGQPSLPSRIDAECQFNPFLRSAVPAVRAAATAQAGEALDDEVAVFAALRRWKDVFRG</sequence>
<comment type="pathway">
    <text evidence="2 7">Secondary metabolite metabolism; methylglyoxal degradation; (R)-lactate from methylglyoxal: step 2/2.</text>
</comment>
<dbReference type="PANTHER" id="PTHR43705">
    <property type="entry name" value="HYDROXYACYLGLUTATHIONE HYDROLASE"/>
    <property type="match status" value="1"/>
</dbReference>
<dbReference type="EC" id="3.1.2.6" evidence="7"/>
<dbReference type="InterPro" id="IPR050110">
    <property type="entry name" value="Glyoxalase_II_hydrolase"/>
</dbReference>
<dbReference type="Pfam" id="PF00753">
    <property type="entry name" value="Lactamase_B"/>
    <property type="match status" value="1"/>
</dbReference>
<dbReference type="HAMAP" id="MF_01374">
    <property type="entry name" value="Glyoxalase_2"/>
    <property type="match status" value="1"/>
</dbReference>
<dbReference type="GO" id="GO:0004416">
    <property type="term" value="F:hydroxyacylglutathione hydrolase activity"/>
    <property type="evidence" value="ECO:0007669"/>
    <property type="project" value="UniProtKB-UniRule"/>
</dbReference>
<dbReference type="PIRSF" id="PIRSF005457">
    <property type="entry name" value="Glx"/>
    <property type="match status" value="1"/>
</dbReference>
<keyword evidence="10" id="KW-1185">Reference proteome</keyword>
<dbReference type="InterPro" id="IPR035680">
    <property type="entry name" value="Clx_II_MBL"/>
</dbReference>
<dbReference type="Pfam" id="PF16123">
    <property type="entry name" value="HAGH_C"/>
    <property type="match status" value="1"/>
</dbReference>
<evidence type="ECO:0000256" key="2">
    <source>
        <dbReference type="ARBA" id="ARBA00004963"/>
    </source>
</evidence>
<feature type="binding site" evidence="7">
    <location>
        <position position="186"/>
    </location>
    <ligand>
        <name>Zn(2+)</name>
        <dbReference type="ChEBI" id="CHEBI:29105"/>
        <label>2</label>
    </ligand>
</feature>
<dbReference type="EMBL" id="FOFS01000010">
    <property type="protein sequence ID" value="SEQ77588.1"/>
    <property type="molecule type" value="Genomic_DNA"/>
</dbReference>
<protein>
    <recommendedName>
        <fullName evidence="7">Hydroxyacylglutathione hydrolase</fullName>
        <ecNumber evidence="7">3.1.2.6</ecNumber>
    </recommendedName>
    <alternativeName>
        <fullName evidence="7">Glyoxalase II</fullName>
        <shortName evidence="7">Glx II</shortName>
    </alternativeName>
</protein>
<comment type="function">
    <text evidence="7">Thiolesterase that catalyzes the hydrolysis of S-D-lactoyl-glutathione to form glutathione and D-lactic acid.</text>
</comment>
<evidence type="ECO:0000256" key="7">
    <source>
        <dbReference type="HAMAP-Rule" id="MF_01374"/>
    </source>
</evidence>
<feature type="binding site" evidence="7">
    <location>
        <position position="73"/>
    </location>
    <ligand>
        <name>Zn(2+)</name>
        <dbReference type="ChEBI" id="CHEBI:29105"/>
        <label>1</label>
    </ligand>
</feature>
<comment type="cofactor">
    <cofactor evidence="7">
        <name>Zn(2+)</name>
        <dbReference type="ChEBI" id="CHEBI:29105"/>
    </cofactor>
    <text evidence="7">Binds 2 Zn(2+) ions per subunit.</text>
</comment>
<dbReference type="PANTHER" id="PTHR43705:SF1">
    <property type="entry name" value="HYDROXYACYLGLUTATHIONE HYDROLASE GLOB"/>
    <property type="match status" value="1"/>
</dbReference>
<feature type="binding site" evidence="7">
    <location>
        <position position="148"/>
    </location>
    <ligand>
        <name>Zn(2+)</name>
        <dbReference type="ChEBI" id="CHEBI:29105"/>
        <label>1</label>
    </ligand>
</feature>
<feature type="binding site" evidence="7">
    <location>
        <position position="148"/>
    </location>
    <ligand>
        <name>Zn(2+)</name>
        <dbReference type="ChEBI" id="CHEBI:29105"/>
        <label>2</label>
    </ligand>
</feature>
<dbReference type="STRING" id="489703.SAMN04488038_110162"/>
<evidence type="ECO:0000256" key="1">
    <source>
        <dbReference type="ARBA" id="ARBA00001623"/>
    </source>
</evidence>
<evidence type="ECO:0000259" key="8">
    <source>
        <dbReference type="SMART" id="SM00849"/>
    </source>
</evidence>
<keyword evidence="6 7" id="KW-0862">Zinc</keyword>
<evidence type="ECO:0000256" key="5">
    <source>
        <dbReference type="ARBA" id="ARBA00022801"/>
    </source>
</evidence>
<keyword evidence="4 7" id="KW-0479">Metal-binding</keyword>
<name>A0A1H9ISU3_9GAMM</name>
<organism evidence="9 10">
    <name type="scientific">Solimonas aquatica</name>
    <dbReference type="NCBI Taxonomy" id="489703"/>
    <lineage>
        <taxon>Bacteria</taxon>
        <taxon>Pseudomonadati</taxon>
        <taxon>Pseudomonadota</taxon>
        <taxon>Gammaproteobacteria</taxon>
        <taxon>Nevskiales</taxon>
        <taxon>Nevskiaceae</taxon>
        <taxon>Solimonas</taxon>
    </lineage>
</organism>
<feature type="domain" description="Metallo-beta-lactamase" evidence="8">
    <location>
        <begin position="30"/>
        <end position="186"/>
    </location>
</feature>
<feature type="binding site" evidence="7">
    <location>
        <position position="129"/>
    </location>
    <ligand>
        <name>Zn(2+)</name>
        <dbReference type="ChEBI" id="CHEBI:29105"/>
        <label>1</label>
    </ligand>
</feature>
<dbReference type="GO" id="GO:0046872">
    <property type="term" value="F:metal ion binding"/>
    <property type="evidence" value="ECO:0007669"/>
    <property type="project" value="UniProtKB-KW"/>
</dbReference>
<comment type="subunit">
    <text evidence="7">Monomer.</text>
</comment>
<dbReference type="Proteomes" id="UP000199233">
    <property type="component" value="Unassembled WGS sequence"/>
</dbReference>
<evidence type="ECO:0000256" key="3">
    <source>
        <dbReference type="ARBA" id="ARBA00006759"/>
    </source>
</evidence>
<comment type="catalytic activity">
    <reaction evidence="1 7">
        <text>an S-(2-hydroxyacyl)glutathione + H2O = a 2-hydroxy carboxylate + glutathione + H(+)</text>
        <dbReference type="Rhea" id="RHEA:21864"/>
        <dbReference type="ChEBI" id="CHEBI:15377"/>
        <dbReference type="ChEBI" id="CHEBI:15378"/>
        <dbReference type="ChEBI" id="CHEBI:57925"/>
        <dbReference type="ChEBI" id="CHEBI:58896"/>
        <dbReference type="ChEBI" id="CHEBI:71261"/>
        <dbReference type="EC" id="3.1.2.6"/>
    </reaction>
</comment>